<keyword evidence="2" id="KW-1185">Reference proteome</keyword>
<comment type="caution">
    <text evidence="1">The sequence shown here is derived from an EMBL/GenBank/DDBJ whole genome shotgun (WGS) entry which is preliminary data.</text>
</comment>
<dbReference type="AlphaFoldDB" id="A0A498NKV1"/>
<evidence type="ECO:0000313" key="2">
    <source>
        <dbReference type="Proteomes" id="UP000290572"/>
    </source>
</evidence>
<dbReference type="EMBL" id="QBIY01011366">
    <property type="protein sequence ID" value="RXN32495.1"/>
    <property type="molecule type" value="Genomic_DNA"/>
</dbReference>
<dbReference type="Proteomes" id="UP000290572">
    <property type="component" value="Unassembled WGS sequence"/>
</dbReference>
<accession>A0A498NKV1</accession>
<gene>
    <name evidence="1" type="ORF">ROHU_016134</name>
</gene>
<reference evidence="1 2" key="1">
    <citation type="submission" date="2018-03" db="EMBL/GenBank/DDBJ databases">
        <title>Draft genome sequence of Rohu Carp (Labeo rohita).</title>
        <authorList>
            <person name="Das P."/>
            <person name="Kushwaha B."/>
            <person name="Joshi C.G."/>
            <person name="Kumar D."/>
            <person name="Nagpure N.S."/>
            <person name="Sahoo L."/>
            <person name="Das S.P."/>
            <person name="Bit A."/>
            <person name="Patnaik S."/>
            <person name="Meher P.K."/>
            <person name="Jayasankar P."/>
            <person name="Koringa P.G."/>
            <person name="Patel N.V."/>
            <person name="Hinsu A.T."/>
            <person name="Kumar R."/>
            <person name="Pandey M."/>
            <person name="Agarwal S."/>
            <person name="Srivastava S."/>
            <person name="Singh M."/>
            <person name="Iquebal M.A."/>
            <person name="Jaiswal S."/>
            <person name="Angadi U.B."/>
            <person name="Kumar N."/>
            <person name="Raza M."/>
            <person name="Shah T.M."/>
            <person name="Rai A."/>
            <person name="Jena J.K."/>
        </authorList>
    </citation>
    <scope>NUCLEOTIDE SEQUENCE [LARGE SCALE GENOMIC DNA]</scope>
    <source>
        <strain evidence="1">DASCIFA01</strain>
        <tissue evidence="1">Testis</tissue>
    </source>
</reference>
<proteinExistence type="predicted"/>
<evidence type="ECO:0000313" key="1">
    <source>
        <dbReference type="EMBL" id="RXN32495.1"/>
    </source>
</evidence>
<organism evidence="1 2">
    <name type="scientific">Labeo rohita</name>
    <name type="common">Indian major carp</name>
    <name type="synonym">Cyprinus rohita</name>
    <dbReference type="NCBI Taxonomy" id="84645"/>
    <lineage>
        <taxon>Eukaryota</taxon>
        <taxon>Metazoa</taxon>
        <taxon>Chordata</taxon>
        <taxon>Craniata</taxon>
        <taxon>Vertebrata</taxon>
        <taxon>Euteleostomi</taxon>
        <taxon>Actinopterygii</taxon>
        <taxon>Neopterygii</taxon>
        <taxon>Teleostei</taxon>
        <taxon>Ostariophysi</taxon>
        <taxon>Cypriniformes</taxon>
        <taxon>Cyprinidae</taxon>
        <taxon>Labeoninae</taxon>
        <taxon>Labeonini</taxon>
        <taxon>Labeo</taxon>
    </lineage>
</organism>
<sequence>MYRPTRMFCSVSVSYVRVACWTWDRPLPSPASKAIKTRAALTASDTLHVRLEQAGQKKQNKDKWKEKIILSVCDEYRRVCHCVDISEHARLSGSYMHQYNDT</sequence>
<protein>
    <submittedName>
        <fullName evidence="1">Uncharacterized protein</fullName>
    </submittedName>
</protein>
<name>A0A498NKV1_LABRO</name>